<evidence type="ECO:0000256" key="4">
    <source>
        <dbReference type="ARBA" id="ARBA00022519"/>
    </source>
</evidence>
<dbReference type="KEGG" id="mas:Mahau_0159"/>
<dbReference type="GO" id="GO:0022857">
    <property type="term" value="F:transmembrane transporter activity"/>
    <property type="evidence" value="ECO:0007669"/>
    <property type="project" value="InterPro"/>
</dbReference>
<keyword evidence="6 8" id="KW-1133">Transmembrane helix</keyword>
<feature type="transmembrane region" description="Helical" evidence="8">
    <location>
        <begin position="139"/>
        <end position="156"/>
    </location>
</feature>
<keyword evidence="5 8" id="KW-0812">Transmembrane</keyword>
<evidence type="ECO:0000313" key="10">
    <source>
        <dbReference type="EMBL" id="AEE95382.1"/>
    </source>
</evidence>
<dbReference type="SUPFAM" id="SSF103473">
    <property type="entry name" value="MFS general substrate transporter"/>
    <property type="match status" value="1"/>
</dbReference>
<evidence type="ECO:0000256" key="3">
    <source>
        <dbReference type="ARBA" id="ARBA00022475"/>
    </source>
</evidence>
<dbReference type="Proteomes" id="UP000008457">
    <property type="component" value="Chromosome"/>
</dbReference>
<dbReference type="EMBL" id="CP002360">
    <property type="protein sequence ID" value="AEE95382.1"/>
    <property type="molecule type" value="Genomic_DNA"/>
</dbReference>
<dbReference type="InterPro" id="IPR005829">
    <property type="entry name" value="Sugar_transporter_CS"/>
</dbReference>
<keyword evidence="4" id="KW-0997">Cell inner membrane</keyword>
<feature type="transmembrane region" description="Helical" evidence="8">
    <location>
        <begin position="203"/>
        <end position="223"/>
    </location>
</feature>
<protein>
    <submittedName>
        <fullName evidence="10">Major facilitator superfamily MFS_1</fullName>
    </submittedName>
</protein>
<feature type="transmembrane region" description="Helical" evidence="8">
    <location>
        <begin position="97"/>
        <end position="118"/>
    </location>
</feature>
<feature type="domain" description="Major facilitator superfamily (MFS) profile" evidence="9">
    <location>
        <begin position="146"/>
        <end position="397"/>
    </location>
</feature>
<feature type="transmembrane region" description="Helical" evidence="8">
    <location>
        <begin position="302"/>
        <end position="323"/>
    </location>
</feature>
<dbReference type="PROSITE" id="PS50850">
    <property type="entry name" value="MFS"/>
    <property type="match status" value="1"/>
</dbReference>
<feature type="transmembrane region" description="Helical" evidence="8">
    <location>
        <begin position="162"/>
        <end position="182"/>
    </location>
</feature>
<dbReference type="PANTHER" id="PTHR23522:SF10">
    <property type="entry name" value="3-PHENYLPROPIONIC ACID TRANSPORTER-RELATED"/>
    <property type="match status" value="1"/>
</dbReference>
<evidence type="ECO:0000256" key="1">
    <source>
        <dbReference type="ARBA" id="ARBA00004429"/>
    </source>
</evidence>
<dbReference type="AlphaFoldDB" id="F3ZW08"/>
<dbReference type="STRING" id="697281.Mahau_0159"/>
<dbReference type="GO" id="GO:0005886">
    <property type="term" value="C:plasma membrane"/>
    <property type="evidence" value="ECO:0007669"/>
    <property type="project" value="UniProtKB-SubCell"/>
</dbReference>
<evidence type="ECO:0000256" key="5">
    <source>
        <dbReference type="ARBA" id="ARBA00022692"/>
    </source>
</evidence>
<accession>F3ZW08</accession>
<dbReference type="InterPro" id="IPR024989">
    <property type="entry name" value="MFS_assoc_dom"/>
</dbReference>
<name>F3ZW08_MAHA5</name>
<dbReference type="InterPro" id="IPR020846">
    <property type="entry name" value="MFS_dom"/>
</dbReference>
<reference evidence="11" key="1">
    <citation type="submission" date="2010-11" db="EMBL/GenBank/DDBJ databases">
        <title>The complete genome of Mahella australiensis DSM 15567.</title>
        <authorList>
            <consortium name="US DOE Joint Genome Institute (JGI-PGF)"/>
            <person name="Lucas S."/>
            <person name="Copeland A."/>
            <person name="Lapidus A."/>
            <person name="Bruce D."/>
            <person name="Goodwin L."/>
            <person name="Pitluck S."/>
            <person name="Kyrpides N."/>
            <person name="Mavromatis K."/>
            <person name="Pagani I."/>
            <person name="Ivanova N."/>
            <person name="Teshima H."/>
            <person name="Brettin T."/>
            <person name="Detter J.C."/>
            <person name="Han C."/>
            <person name="Tapia R."/>
            <person name="Land M."/>
            <person name="Hauser L."/>
            <person name="Markowitz V."/>
            <person name="Cheng J.-F."/>
            <person name="Hugenholtz P."/>
            <person name="Woyke T."/>
            <person name="Wu D."/>
            <person name="Spring S."/>
            <person name="Pukall R."/>
            <person name="Steenblock K."/>
            <person name="Schneider S."/>
            <person name="Klenk H.-P."/>
            <person name="Eisen J.A."/>
        </authorList>
    </citation>
    <scope>NUCLEOTIDE SEQUENCE [LARGE SCALE GENOMIC DNA]</scope>
    <source>
        <strain evidence="11">DSM 15567 / CIP 107919 / 50-1 BON</strain>
    </source>
</reference>
<evidence type="ECO:0000313" key="11">
    <source>
        <dbReference type="Proteomes" id="UP000008457"/>
    </source>
</evidence>
<dbReference type="PROSITE" id="PS00217">
    <property type="entry name" value="SUGAR_TRANSPORT_2"/>
    <property type="match status" value="1"/>
</dbReference>
<organism evidence="10 11">
    <name type="scientific">Mahella australiensis (strain DSM 15567 / CIP 107919 / 50-1 BON)</name>
    <dbReference type="NCBI Taxonomy" id="697281"/>
    <lineage>
        <taxon>Bacteria</taxon>
        <taxon>Bacillati</taxon>
        <taxon>Bacillota</taxon>
        <taxon>Clostridia</taxon>
        <taxon>Thermoanaerobacterales</taxon>
        <taxon>Thermoanaerobacterales Family IV. Incertae Sedis</taxon>
        <taxon>Mahella</taxon>
    </lineage>
</organism>
<evidence type="ECO:0000256" key="2">
    <source>
        <dbReference type="ARBA" id="ARBA00022448"/>
    </source>
</evidence>
<dbReference type="Gene3D" id="1.20.1250.20">
    <property type="entry name" value="MFS general substrate transporter like domains"/>
    <property type="match status" value="2"/>
</dbReference>
<feature type="transmembrane region" description="Helical" evidence="8">
    <location>
        <begin position="243"/>
        <end position="265"/>
    </location>
</feature>
<dbReference type="PANTHER" id="PTHR23522">
    <property type="entry name" value="BLL5896 PROTEIN"/>
    <property type="match status" value="1"/>
</dbReference>
<dbReference type="OrthoDB" id="65739at2"/>
<proteinExistence type="predicted"/>
<reference evidence="10 11" key="2">
    <citation type="journal article" date="2011" name="Stand. Genomic Sci.">
        <title>Complete genome sequence of Mahella australiensis type strain (50-1 BON).</title>
        <authorList>
            <person name="Sikorski J."/>
            <person name="Teshima H."/>
            <person name="Nolan M."/>
            <person name="Lucas S."/>
            <person name="Hammon N."/>
            <person name="Deshpande S."/>
            <person name="Cheng J.F."/>
            <person name="Pitluck S."/>
            <person name="Liolios K."/>
            <person name="Pagani I."/>
            <person name="Ivanova N."/>
            <person name="Huntemann M."/>
            <person name="Mavromatis K."/>
            <person name="Ovchinikova G."/>
            <person name="Pati A."/>
            <person name="Tapia R."/>
            <person name="Han C."/>
            <person name="Goodwin L."/>
            <person name="Chen A."/>
            <person name="Palaniappan K."/>
            <person name="Land M."/>
            <person name="Hauser L."/>
            <person name="Ngatchou-Djao O.D."/>
            <person name="Rohde M."/>
            <person name="Pukall R."/>
            <person name="Spring S."/>
            <person name="Abt B."/>
            <person name="Goker M."/>
            <person name="Detter J.C."/>
            <person name="Woyke T."/>
            <person name="Bristow J."/>
            <person name="Markowitz V."/>
            <person name="Hugenholtz P."/>
            <person name="Eisen J.A."/>
            <person name="Kyrpides N.C."/>
            <person name="Klenk H.P."/>
            <person name="Lapidus A."/>
        </authorList>
    </citation>
    <scope>NUCLEOTIDE SEQUENCE [LARGE SCALE GENOMIC DNA]</scope>
    <source>
        <strain evidence="11">DSM 15567 / CIP 107919 / 50-1 BON</strain>
    </source>
</reference>
<evidence type="ECO:0000259" key="9">
    <source>
        <dbReference type="PROSITE" id="PS50850"/>
    </source>
</evidence>
<keyword evidence="3" id="KW-1003">Cell membrane</keyword>
<evidence type="ECO:0000256" key="7">
    <source>
        <dbReference type="ARBA" id="ARBA00023136"/>
    </source>
</evidence>
<comment type="subcellular location">
    <subcellularLocation>
        <location evidence="1">Cell inner membrane</location>
        <topology evidence="1">Multi-pass membrane protein</topology>
    </subcellularLocation>
</comment>
<feature type="transmembrane region" description="Helical" evidence="8">
    <location>
        <begin position="12"/>
        <end position="33"/>
    </location>
</feature>
<feature type="transmembrane region" description="Helical" evidence="8">
    <location>
        <begin position="370"/>
        <end position="389"/>
    </location>
</feature>
<evidence type="ECO:0000256" key="6">
    <source>
        <dbReference type="ARBA" id="ARBA00022989"/>
    </source>
</evidence>
<dbReference type="InterPro" id="IPR036259">
    <property type="entry name" value="MFS_trans_sf"/>
</dbReference>
<gene>
    <name evidence="10" type="ordered locus">Mahau_0159</name>
</gene>
<dbReference type="Pfam" id="PF12832">
    <property type="entry name" value="MFS_1_like"/>
    <property type="match status" value="1"/>
</dbReference>
<keyword evidence="7 8" id="KW-0472">Membrane</keyword>
<sequence>MKKSDYMQLPRRLSALEGAYWSASACYYAYIVMYLSRQGYSNSSIGAIISLTAVISIISPPIWGYISDRTGAINKIMVACASLTAIAILILPFINQLWAIALIMALIAFTDSPNPPLLDSMVMQNMHRMSNTSYGSIRLWGSIGYAITAYLIGLFMEIYGTGIMFIAYSFFAIFVIKIVLSLPDPGVVIKSEDAANAKTQPSALSLFVNPNFVLFLIFGSLLFTPHKASFTFLPQLFASVGGTSAQLGMAWFVSAASEAPILFLGQRLNTRYKPLHIILISSVFFIARLLIYAFTYTPWLAILNQVLQGLSFGLFLTGTVYYINEIAPDGLKATAQTIATAAYMGVSGILGSYLGGVIIDRYEIHTMYKAGIMVQAIAVIGFMLSTIILRHKSSKAA</sequence>
<feature type="transmembrane region" description="Helical" evidence="8">
    <location>
        <begin position="277"/>
        <end position="296"/>
    </location>
</feature>
<dbReference type="HOGENOM" id="CLU_013133_6_1_9"/>
<feature type="transmembrane region" description="Helical" evidence="8">
    <location>
        <begin position="335"/>
        <end position="358"/>
    </location>
</feature>
<keyword evidence="11" id="KW-1185">Reference proteome</keyword>
<dbReference type="RefSeq" id="WP_013779816.1">
    <property type="nucleotide sequence ID" value="NC_015520.1"/>
</dbReference>
<dbReference type="eggNOG" id="COG2814">
    <property type="taxonomic scope" value="Bacteria"/>
</dbReference>
<feature type="transmembrane region" description="Helical" evidence="8">
    <location>
        <begin position="45"/>
        <end position="66"/>
    </location>
</feature>
<evidence type="ECO:0000256" key="8">
    <source>
        <dbReference type="SAM" id="Phobius"/>
    </source>
</evidence>
<keyword evidence="2" id="KW-0813">Transport</keyword>